<dbReference type="SUPFAM" id="SSF52980">
    <property type="entry name" value="Restriction endonuclease-like"/>
    <property type="match status" value="1"/>
</dbReference>
<dbReference type="PANTHER" id="PTHR38590:SF1">
    <property type="entry name" value="BLL0828 PROTEIN"/>
    <property type="match status" value="1"/>
</dbReference>
<reference evidence="2" key="2">
    <citation type="submission" date="2024-06" db="EMBL/GenBank/DDBJ databases">
        <authorList>
            <person name="Plum-Jensen L.E."/>
            <person name="Schramm A."/>
            <person name="Marshall I.P.G."/>
        </authorList>
    </citation>
    <scope>NUCLEOTIDE SEQUENCE</scope>
    <source>
        <strain evidence="2">Rat1</strain>
    </source>
</reference>
<reference evidence="2" key="1">
    <citation type="journal article" date="2024" name="Syst. Appl. Microbiol.">
        <title>First single-strain enrichments of Electrothrix cable bacteria, description of E. aestuarii sp. nov. and E. rattekaaiensis sp. nov., and proposal of a cable bacteria taxonomy following the rules of the SeqCode.</title>
        <authorList>
            <person name="Plum-Jensen L.E."/>
            <person name="Schramm A."/>
            <person name="Marshall I.P.G."/>
        </authorList>
    </citation>
    <scope>NUCLEOTIDE SEQUENCE</scope>
    <source>
        <strain evidence="2">Rat1</strain>
    </source>
</reference>
<evidence type="ECO:0000313" key="2">
    <source>
        <dbReference type="EMBL" id="XCN74586.1"/>
    </source>
</evidence>
<organism evidence="2">
    <name type="scientific">Candidatus Electrothrix aestuarii</name>
    <dbReference type="NCBI Taxonomy" id="3062594"/>
    <lineage>
        <taxon>Bacteria</taxon>
        <taxon>Pseudomonadati</taxon>
        <taxon>Thermodesulfobacteriota</taxon>
        <taxon>Desulfobulbia</taxon>
        <taxon>Desulfobulbales</taxon>
        <taxon>Desulfobulbaceae</taxon>
        <taxon>Candidatus Electrothrix</taxon>
    </lineage>
</organism>
<name>A0AAU8M0D2_9BACT</name>
<dbReference type="InterPro" id="IPR011335">
    <property type="entry name" value="Restrct_endonuc-II-like"/>
</dbReference>
<sequence>MTDQGEVLIALLNNKSDFKIVRARNWYRIPISSAHKWLKNRWPPQWIAFYQTKIFGPEAYSINYYTKVIQVRKVYRQQLFPSELPNRKSNRQYYQLILNPLQKLPKPILSQRRRRIIFIPTTWYKFIHASEINDLYDDSPLEDSLWAELKRRKIPAERQEFVKVDNQNYALDFAVYCSKAKIDIETDGDSWHTNRTAEDNRRNNALQAAGWKVLRFTTQQVQEKMESYCIRNITETINNAGGVDEGKMVARKINPKANGAHQLSLFDCF</sequence>
<protein>
    <submittedName>
        <fullName evidence="2">DUF559 domain-containing protein</fullName>
    </submittedName>
</protein>
<dbReference type="InterPro" id="IPR047216">
    <property type="entry name" value="Endonuclease_DUF559_bact"/>
</dbReference>
<accession>A0AAU8M0D2</accession>
<dbReference type="InterPro" id="IPR007569">
    <property type="entry name" value="DUF559"/>
</dbReference>
<evidence type="ECO:0000259" key="1">
    <source>
        <dbReference type="Pfam" id="PF04480"/>
    </source>
</evidence>
<dbReference type="Gene3D" id="3.40.960.10">
    <property type="entry name" value="VSR Endonuclease"/>
    <property type="match status" value="1"/>
</dbReference>
<dbReference type="AlphaFoldDB" id="A0AAU8M0D2"/>
<dbReference type="Pfam" id="PF04480">
    <property type="entry name" value="DUF559"/>
    <property type="match status" value="1"/>
</dbReference>
<proteinExistence type="predicted"/>
<dbReference type="PANTHER" id="PTHR38590">
    <property type="entry name" value="BLL0828 PROTEIN"/>
    <property type="match status" value="1"/>
</dbReference>
<feature type="domain" description="DUF559" evidence="1">
    <location>
        <begin position="141"/>
        <end position="235"/>
    </location>
</feature>
<dbReference type="KEGG" id="eaj:Q3M24_07530"/>
<gene>
    <name evidence="2" type="ORF">Q3M24_07530</name>
</gene>
<dbReference type="EMBL" id="CP159373">
    <property type="protein sequence ID" value="XCN74586.1"/>
    <property type="molecule type" value="Genomic_DNA"/>
</dbReference>